<keyword evidence="3" id="KW-1185">Reference proteome</keyword>
<sequence>MTDLRDARHATEAGEPALREHQAAASVVSACLAAQARTPRPSRLSRLFGASPLNGESRKWYAGAVTELRIAGELAKLGPEWVVLHSVPVGERGEIVEHLAIGPAGVFAVGLMHEQGSAVSVQGEQLLVNGAARPHLAVSRDAATEAAVRLTRASGVNVPVRGLLVAIAPRSLAVLGEPDDVGVTSERGLHKRLATAAGQLDSSQVAAIVAVASEPSTWHNDVARRRIPVFDPGAFDGLRIDVQRAWVARGFWGCAVLVAAAITAAQFVAA</sequence>
<evidence type="ECO:0000313" key="3">
    <source>
        <dbReference type="Proteomes" id="UP001595900"/>
    </source>
</evidence>
<evidence type="ECO:0000256" key="1">
    <source>
        <dbReference type="SAM" id="Phobius"/>
    </source>
</evidence>
<dbReference type="Proteomes" id="UP001595900">
    <property type="component" value="Unassembled WGS sequence"/>
</dbReference>
<name>A0ABV8QA32_9MICO</name>
<keyword evidence="1" id="KW-0472">Membrane</keyword>
<gene>
    <name evidence="2" type="ORF">ACFOYW_11805</name>
</gene>
<keyword evidence="1" id="KW-1133">Transmembrane helix</keyword>
<dbReference type="EMBL" id="JBHSCN010000005">
    <property type="protein sequence ID" value="MFC4244059.1"/>
    <property type="molecule type" value="Genomic_DNA"/>
</dbReference>
<proteinExistence type="predicted"/>
<organism evidence="2 3">
    <name type="scientific">Gryllotalpicola reticulitermitis</name>
    <dbReference type="NCBI Taxonomy" id="1184153"/>
    <lineage>
        <taxon>Bacteria</taxon>
        <taxon>Bacillati</taxon>
        <taxon>Actinomycetota</taxon>
        <taxon>Actinomycetes</taxon>
        <taxon>Micrococcales</taxon>
        <taxon>Microbacteriaceae</taxon>
        <taxon>Gryllotalpicola</taxon>
    </lineage>
</organism>
<reference evidence="3" key="1">
    <citation type="journal article" date="2019" name="Int. J. Syst. Evol. Microbiol.">
        <title>The Global Catalogue of Microorganisms (GCM) 10K type strain sequencing project: providing services to taxonomists for standard genome sequencing and annotation.</title>
        <authorList>
            <consortium name="The Broad Institute Genomics Platform"/>
            <consortium name="The Broad Institute Genome Sequencing Center for Infectious Disease"/>
            <person name="Wu L."/>
            <person name="Ma J."/>
        </authorList>
    </citation>
    <scope>NUCLEOTIDE SEQUENCE [LARGE SCALE GENOMIC DNA]</scope>
    <source>
        <strain evidence="3">CGMCC 1.10363</strain>
    </source>
</reference>
<protein>
    <submittedName>
        <fullName evidence="2">Nuclease-related domain-containing protein</fullName>
    </submittedName>
</protein>
<evidence type="ECO:0000313" key="2">
    <source>
        <dbReference type="EMBL" id="MFC4244059.1"/>
    </source>
</evidence>
<dbReference type="PROSITE" id="PS51257">
    <property type="entry name" value="PROKAR_LIPOPROTEIN"/>
    <property type="match status" value="1"/>
</dbReference>
<comment type="caution">
    <text evidence="2">The sequence shown here is derived from an EMBL/GenBank/DDBJ whole genome shotgun (WGS) entry which is preliminary data.</text>
</comment>
<dbReference type="RefSeq" id="WP_390229126.1">
    <property type="nucleotide sequence ID" value="NZ_JBHSCN010000005.1"/>
</dbReference>
<accession>A0ABV8QA32</accession>
<keyword evidence="1" id="KW-0812">Transmembrane</keyword>
<feature type="transmembrane region" description="Helical" evidence="1">
    <location>
        <begin position="246"/>
        <end position="269"/>
    </location>
</feature>